<evidence type="ECO:0000313" key="3">
    <source>
        <dbReference type="Proteomes" id="UP000543030"/>
    </source>
</evidence>
<dbReference type="AlphaFoldDB" id="A0A840RDQ6"/>
<accession>A0A840RDQ6</accession>
<dbReference type="EMBL" id="JACHHN010000002">
    <property type="protein sequence ID" value="MBB5190442.1"/>
    <property type="molecule type" value="Genomic_DNA"/>
</dbReference>
<organism evidence="2 3">
    <name type="scientific">Silvimonas terrae</name>
    <dbReference type="NCBI Taxonomy" id="300266"/>
    <lineage>
        <taxon>Bacteria</taxon>
        <taxon>Pseudomonadati</taxon>
        <taxon>Pseudomonadota</taxon>
        <taxon>Betaproteobacteria</taxon>
        <taxon>Neisseriales</taxon>
        <taxon>Chitinibacteraceae</taxon>
        <taxon>Silvimonas</taxon>
    </lineage>
</organism>
<dbReference type="InterPro" id="IPR018968">
    <property type="entry name" value="Phasin"/>
</dbReference>
<name>A0A840RDQ6_9NEIS</name>
<dbReference type="InterPro" id="IPR010127">
    <property type="entry name" value="Phasin_subfam-1"/>
</dbReference>
<dbReference type="NCBIfam" id="TIGR01841">
    <property type="entry name" value="phasin"/>
    <property type="match status" value="1"/>
</dbReference>
<gene>
    <name evidence="2" type="ORF">HNQ50_001164</name>
</gene>
<evidence type="ECO:0000313" key="2">
    <source>
        <dbReference type="EMBL" id="MBB5190442.1"/>
    </source>
</evidence>
<proteinExistence type="predicted"/>
<keyword evidence="3" id="KW-1185">Reference proteome</keyword>
<dbReference type="Pfam" id="PF09361">
    <property type="entry name" value="Phasin_2"/>
    <property type="match status" value="1"/>
</dbReference>
<feature type="domain" description="Phasin" evidence="1">
    <location>
        <begin position="10"/>
        <end position="109"/>
    </location>
</feature>
<comment type="caution">
    <text evidence="2">The sequence shown here is derived from an EMBL/GenBank/DDBJ whole genome shotgun (WGS) entry which is preliminary data.</text>
</comment>
<protein>
    <submittedName>
        <fullName evidence="2">Phasin family protein</fullName>
    </submittedName>
</protein>
<dbReference type="RefSeq" id="WP_184098476.1">
    <property type="nucleotide sequence ID" value="NZ_JACHHN010000002.1"/>
</dbReference>
<evidence type="ECO:0000259" key="1">
    <source>
        <dbReference type="Pfam" id="PF09361"/>
    </source>
</evidence>
<sequence>MTLGSNRFAEEFSRAQQVGIEQSLGFARTVLTGTERLWAVQLGFARSLLSDNEVAAKSLAGAKDATEALIVQRELLEPVAEKTTAAWREAVSVAQSTQKELGELVEKHFKQTSEELLSGLDKLAEQFPAGAAGVKSLRQGVASTFDAYDSAVTAARKQGEEWLAATVQNVEKAGATATAARRKAAAA</sequence>
<reference evidence="2 3" key="1">
    <citation type="submission" date="2020-08" db="EMBL/GenBank/DDBJ databases">
        <title>Genomic Encyclopedia of Type Strains, Phase IV (KMG-IV): sequencing the most valuable type-strain genomes for metagenomic binning, comparative biology and taxonomic classification.</title>
        <authorList>
            <person name="Goeker M."/>
        </authorList>
    </citation>
    <scope>NUCLEOTIDE SEQUENCE [LARGE SCALE GENOMIC DNA]</scope>
    <source>
        <strain evidence="2 3">DSM 18233</strain>
    </source>
</reference>
<dbReference type="Proteomes" id="UP000543030">
    <property type="component" value="Unassembled WGS sequence"/>
</dbReference>